<dbReference type="EMBL" id="JACEFO010001827">
    <property type="protein sequence ID" value="KAF8700475.1"/>
    <property type="molecule type" value="Genomic_DNA"/>
</dbReference>
<feature type="region of interest" description="Disordered" evidence="1">
    <location>
        <begin position="276"/>
        <end position="311"/>
    </location>
</feature>
<organism evidence="2 3">
    <name type="scientific">Digitaria exilis</name>
    <dbReference type="NCBI Taxonomy" id="1010633"/>
    <lineage>
        <taxon>Eukaryota</taxon>
        <taxon>Viridiplantae</taxon>
        <taxon>Streptophyta</taxon>
        <taxon>Embryophyta</taxon>
        <taxon>Tracheophyta</taxon>
        <taxon>Spermatophyta</taxon>
        <taxon>Magnoliopsida</taxon>
        <taxon>Liliopsida</taxon>
        <taxon>Poales</taxon>
        <taxon>Poaceae</taxon>
        <taxon>PACMAD clade</taxon>
        <taxon>Panicoideae</taxon>
        <taxon>Panicodae</taxon>
        <taxon>Paniceae</taxon>
        <taxon>Anthephorinae</taxon>
        <taxon>Digitaria</taxon>
    </lineage>
</organism>
<reference evidence="2" key="1">
    <citation type="submission" date="2020-07" db="EMBL/GenBank/DDBJ databases">
        <title>Genome sequence and genetic diversity analysis of an under-domesticated orphan crop, white fonio (Digitaria exilis).</title>
        <authorList>
            <person name="Bennetzen J.L."/>
            <person name="Chen S."/>
            <person name="Ma X."/>
            <person name="Wang X."/>
            <person name="Yssel A.E.J."/>
            <person name="Chaluvadi S.R."/>
            <person name="Johnson M."/>
            <person name="Gangashetty P."/>
            <person name="Hamidou F."/>
            <person name="Sanogo M.D."/>
            <person name="Zwaenepoel A."/>
            <person name="Wallace J."/>
            <person name="Van De Peer Y."/>
            <person name="Van Deynze A."/>
        </authorList>
    </citation>
    <scope>NUCLEOTIDE SEQUENCE</scope>
    <source>
        <tissue evidence="2">Leaves</tissue>
    </source>
</reference>
<evidence type="ECO:0000313" key="3">
    <source>
        <dbReference type="Proteomes" id="UP000636709"/>
    </source>
</evidence>
<evidence type="ECO:0000256" key="1">
    <source>
        <dbReference type="SAM" id="MobiDB-lite"/>
    </source>
</evidence>
<protein>
    <submittedName>
        <fullName evidence="2">Uncharacterized protein</fullName>
    </submittedName>
</protein>
<dbReference type="PANTHER" id="PTHR33063:SF13">
    <property type="entry name" value="OS02G0583500 PROTEIN"/>
    <property type="match status" value="1"/>
</dbReference>
<comment type="caution">
    <text evidence="2">The sequence shown here is derived from an EMBL/GenBank/DDBJ whole genome shotgun (WGS) entry which is preliminary data.</text>
</comment>
<dbReference type="Pfam" id="PF03004">
    <property type="entry name" value="Transposase_24"/>
    <property type="match status" value="1"/>
</dbReference>
<proteinExistence type="predicted"/>
<evidence type="ECO:0000313" key="2">
    <source>
        <dbReference type="EMBL" id="KAF8700475.1"/>
    </source>
</evidence>
<name>A0A835BQB7_9POAL</name>
<dbReference type="InterPro" id="IPR004252">
    <property type="entry name" value="Probable_transposase_24"/>
</dbReference>
<dbReference type="OrthoDB" id="676843at2759"/>
<dbReference type="PANTHER" id="PTHR33063">
    <property type="entry name" value="OS02G0583500 PROTEIN"/>
    <property type="match status" value="1"/>
</dbReference>
<dbReference type="AlphaFoldDB" id="A0A835BQB7"/>
<sequence>MGHALERMSRARRGKLTVVINEGNIRPVVPLVAAKFATECNIAVRNHVPVLTHWKKYKNQRAIINLFLGKLRAKFDIDTNNPVVRKGCLEMMKSAVRQQRHKLKKKYFDPFPLHLVPKKSPVKSTNDEQWLELVESWKTPAKMEACTKNKDNRGNVKFHQTTGSRSYEVHAENHLGDEFEDKELDAFDLFKVCHFSKKKKGYTPIVQMAIDEMQNELSAPPTEGEPPKSATDVVAAVLDKHTKKNRFLQNVGIKIARRRRNAESVEAELEVQRMANADLQSKMDDMSKKMQETEDARRRDQEELKEMKKKQAELEAALQRILTQN</sequence>
<gene>
    <name evidence="2" type="ORF">HU200_034419</name>
</gene>
<accession>A0A835BQB7</accession>
<dbReference type="Proteomes" id="UP000636709">
    <property type="component" value="Unassembled WGS sequence"/>
</dbReference>
<feature type="compositionally biased region" description="Basic and acidic residues" evidence="1">
    <location>
        <begin position="281"/>
        <end position="311"/>
    </location>
</feature>
<keyword evidence="3" id="KW-1185">Reference proteome</keyword>